<evidence type="ECO:0000256" key="3">
    <source>
        <dbReference type="ARBA" id="ARBA00022525"/>
    </source>
</evidence>
<dbReference type="PANTHER" id="PTHR31080">
    <property type="entry name" value="PECTINESTERASE INHIBITOR-LIKE"/>
    <property type="match status" value="1"/>
</dbReference>
<dbReference type="GO" id="GO:0004857">
    <property type="term" value="F:enzyme inhibitor activity"/>
    <property type="evidence" value="ECO:0007669"/>
    <property type="project" value="InterPro"/>
</dbReference>
<dbReference type="Proteomes" id="UP000516437">
    <property type="component" value="Chromosome 6"/>
</dbReference>
<evidence type="ECO:0000256" key="6">
    <source>
        <dbReference type="ARBA" id="ARBA00038471"/>
    </source>
</evidence>
<dbReference type="Gene3D" id="1.20.140.40">
    <property type="entry name" value="Invertase/pectin methylesterase inhibitor family protein"/>
    <property type="match status" value="1"/>
</dbReference>
<dbReference type="InterPro" id="IPR035513">
    <property type="entry name" value="Invertase/methylesterase_inhib"/>
</dbReference>
<evidence type="ECO:0000313" key="9">
    <source>
        <dbReference type="EMBL" id="KAB1210839.1"/>
    </source>
</evidence>
<feature type="domain" description="Pectinesterase inhibitor" evidence="8">
    <location>
        <begin position="46"/>
        <end position="202"/>
    </location>
</feature>
<dbReference type="CDD" id="cd15798">
    <property type="entry name" value="PMEI-like_3"/>
    <property type="match status" value="1"/>
</dbReference>
<keyword evidence="10" id="KW-1185">Reference proteome</keyword>
<dbReference type="FunFam" id="1.20.140.40:FF:000006">
    <property type="entry name" value="Pectinesterase inhibitor 3"/>
    <property type="match status" value="1"/>
</dbReference>
<accession>A0A6A1VDA3</accession>
<dbReference type="Pfam" id="PF04043">
    <property type="entry name" value="PMEI"/>
    <property type="match status" value="1"/>
</dbReference>
<dbReference type="OrthoDB" id="1430376at2759"/>
<dbReference type="InterPro" id="IPR051955">
    <property type="entry name" value="PME_Inhibitor"/>
</dbReference>
<keyword evidence="3" id="KW-0964">Secreted</keyword>
<dbReference type="AlphaFoldDB" id="A0A6A1VDA3"/>
<evidence type="ECO:0000313" key="10">
    <source>
        <dbReference type="Proteomes" id="UP000516437"/>
    </source>
</evidence>
<keyword evidence="5" id="KW-1015">Disulfide bond</keyword>
<dbReference type="NCBIfam" id="TIGR01614">
    <property type="entry name" value="PME_inhib"/>
    <property type="match status" value="1"/>
</dbReference>
<comment type="similarity">
    <text evidence="6">Belongs to the PMEI family.</text>
</comment>
<proteinExistence type="inferred from homology"/>
<evidence type="ECO:0000256" key="2">
    <source>
        <dbReference type="ARBA" id="ARBA00022523"/>
    </source>
</evidence>
<feature type="chain" id="PRO_5025690745" evidence="7">
    <location>
        <begin position="37"/>
        <end position="208"/>
    </location>
</feature>
<sequence>MEVSTFKSSCSYSCHVLSSFLLTLLLFSTNLQSCLAGATTPSSTDTYKAYIKIACSSTLYPKLCFKSLSSYASDIEANPFKLCTTALRVALRSAQNTSSTLSVVSDQQGLSTAEAAVINDCVDNMKDSIHELQDSMDSMGQLGGSVVEFQIESIKTWVSAALTDENTCTDGFDGKKVNAAVKENIRTYIRTLAKLTSNALALIKCLKY</sequence>
<evidence type="ECO:0000256" key="4">
    <source>
        <dbReference type="ARBA" id="ARBA00022729"/>
    </source>
</evidence>
<organism evidence="9 10">
    <name type="scientific">Morella rubra</name>
    <name type="common">Chinese bayberry</name>
    <dbReference type="NCBI Taxonomy" id="262757"/>
    <lineage>
        <taxon>Eukaryota</taxon>
        <taxon>Viridiplantae</taxon>
        <taxon>Streptophyta</taxon>
        <taxon>Embryophyta</taxon>
        <taxon>Tracheophyta</taxon>
        <taxon>Spermatophyta</taxon>
        <taxon>Magnoliopsida</taxon>
        <taxon>eudicotyledons</taxon>
        <taxon>Gunneridae</taxon>
        <taxon>Pentapetalae</taxon>
        <taxon>rosids</taxon>
        <taxon>fabids</taxon>
        <taxon>Fagales</taxon>
        <taxon>Myricaceae</taxon>
        <taxon>Morella</taxon>
    </lineage>
</organism>
<name>A0A6A1VDA3_9ROSI</name>
<evidence type="ECO:0000256" key="7">
    <source>
        <dbReference type="SAM" id="SignalP"/>
    </source>
</evidence>
<dbReference type="PANTHER" id="PTHR31080:SF15">
    <property type="entry name" value="INVERTASE"/>
    <property type="match status" value="1"/>
</dbReference>
<dbReference type="SUPFAM" id="SSF101148">
    <property type="entry name" value="Plant invertase/pectin methylesterase inhibitor"/>
    <property type="match status" value="1"/>
</dbReference>
<dbReference type="EMBL" id="RXIC02000024">
    <property type="protein sequence ID" value="KAB1210839.1"/>
    <property type="molecule type" value="Genomic_DNA"/>
</dbReference>
<reference evidence="9 10" key="1">
    <citation type="journal article" date="2019" name="Plant Biotechnol. J.">
        <title>The red bayberry genome and genetic basis of sex determination.</title>
        <authorList>
            <person name="Jia H.M."/>
            <person name="Jia H.J."/>
            <person name="Cai Q.L."/>
            <person name="Wang Y."/>
            <person name="Zhao H.B."/>
            <person name="Yang W.F."/>
            <person name="Wang G.Y."/>
            <person name="Li Y.H."/>
            <person name="Zhan D.L."/>
            <person name="Shen Y.T."/>
            <person name="Niu Q.F."/>
            <person name="Chang L."/>
            <person name="Qiu J."/>
            <person name="Zhao L."/>
            <person name="Xie H.B."/>
            <person name="Fu W.Y."/>
            <person name="Jin J."/>
            <person name="Li X.W."/>
            <person name="Jiao Y."/>
            <person name="Zhou C.C."/>
            <person name="Tu T."/>
            <person name="Chai C.Y."/>
            <person name="Gao J.L."/>
            <person name="Fan L.J."/>
            <person name="van de Weg E."/>
            <person name="Wang J.Y."/>
            <person name="Gao Z.S."/>
        </authorList>
    </citation>
    <scope>NUCLEOTIDE SEQUENCE [LARGE SCALE GENOMIC DNA]</scope>
    <source>
        <tissue evidence="9">Leaves</tissue>
    </source>
</reference>
<comment type="caution">
    <text evidence="9">The sequence shown here is derived from an EMBL/GenBank/DDBJ whole genome shotgun (WGS) entry which is preliminary data.</text>
</comment>
<protein>
    <submittedName>
        <fullName evidence="9">21 kDa protein</fullName>
    </submittedName>
</protein>
<dbReference type="GO" id="GO:0048046">
    <property type="term" value="C:apoplast"/>
    <property type="evidence" value="ECO:0007669"/>
    <property type="project" value="UniProtKB-SubCell"/>
</dbReference>
<comment type="subcellular location">
    <subcellularLocation>
        <location evidence="1">Secreted</location>
        <location evidence="1">Extracellular space</location>
        <location evidence="1">Apoplast</location>
    </subcellularLocation>
</comment>
<keyword evidence="4 7" id="KW-0732">Signal</keyword>
<dbReference type="SMART" id="SM00856">
    <property type="entry name" value="PMEI"/>
    <property type="match status" value="1"/>
</dbReference>
<evidence type="ECO:0000256" key="5">
    <source>
        <dbReference type="ARBA" id="ARBA00023157"/>
    </source>
</evidence>
<dbReference type="InterPro" id="IPR006501">
    <property type="entry name" value="Pectinesterase_inhib_dom"/>
</dbReference>
<gene>
    <name evidence="9" type="ORF">CJ030_MR6G019770</name>
</gene>
<evidence type="ECO:0000256" key="1">
    <source>
        <dbReference type="ARBA" id="ARBA00004271"/>
    </source>
</evidence>
<feature type="signal peptide" evidence="7">
    <location>
        <begin position="1"/>
        <end position="36"/>
    </location>
</feature>
<keyword evidence="2" id="KW-0052">Apoplast</keyword>
<evidence type="ECO:0000259" key="8">
    <source>
        <dbReference type="SMART" id="SM00856"/>
    </source>
</evidence>